<feature type="transmembrane region" description="Helical" evidence="2">
    <location>
        <begin position="27"/>
        <end position="45"/>
    </location>
</feature>
<name>A0A6U2AYN0_HEMAN</name>
<feature type="compositionally biased region" description="Polar residues" evidence="1">
    <location>
        <begin position="378"/>
        <end position="388"/>
    </location>
</feature>
<keyword evidence="2" id="KW-1133">Transmembrane helix</keyword>
<sequence length="406" mass="43824">MDGTPAPDPPVPAVVGQEGVDGRVLAGIYWGLTMLAFLQLVRVVLSKTRRLWSLQSAFLALCLGWTASRALYFSFVFEGSESCAGFSCSGGTSAGDACHPTLAGECTGGGTCVSNSQISCAGQHILFGLPTIIQSFMLSTLIVFYAYWIHKANGIICRRRVLVLVGVCNVFYYVCFGVWVGIVRCGASGTWASCSLCETAMSWVTASILFILSGAMAHFSWKLYVHAQRAPPSTATVPSGRRKTIWINTLIVVLFVSHGILSFLSLSPDRQDILPCPVLLFPHVIICIIGEVLPTLLLLLHFRRISRPSLSTSAGTDGQDKSGRSEPTRPLEAYTDLTSSSSDSEEEASESEGTAHEGTGGNQSLFSDPTRYEHNTHGIFQSSPSFVNNGLWDGRKARRQPLLGDD</sequence>
<keyword evidence="2" id="KW-0812">Transmembrane</keyword>
<dbReference type="InterPro" id="IPR040226">
    <property type="entry name" value="THH1/TOM1/TOM3"/>
</dbReference>
<reference evidence="3" key="1">
    <citation type="submission" date="2021-01" db="EMBL/GenBank/DDBJ databases">
        <authorList>
            <person name="Corre E."/>
            <person name="Pelletier E."/>
            <person name="Niang G."/>
            <person name="Scheremetjew M."/>
            <person name="Finn R."/>
            <person name="Kale V."/>
            <person name="Holt S."/>
            <person name="Cochrane G."/>
            <person name="Meng A."/>
            <person name="Brown T."/>
            <person name="Cohen L."/>
        </authorList>
    </citation>
    <scope>NUCLEOTIDE SEQUENCE</scope>
    <source>
        <strain evidence="3">CCMP644</strain>
    </source>
</reference>
<accession>A0A6U2AYN0</accession>
<dbReference type="PANTHER" id="PTHR31142:SF3">
    <property type="entry name" value="THH1_TOM1_TOM3 DOMAIN-CONTAINING PROTEIN"/>
    <property type="match status" value="1"/>
</dbReference>
<feature type="region of interest" description="Disordered" evidence="1">
    <location>
        <begin position="310"/>
        <end position="406"/>
    </location>
</feature>
<feature type="transmembrane region" description="Helical" evidence="2">
    <location>
        <begin position="202"/>
        <end position="224"/>
    </location>
</feature>
<feature type="compositionally biased region" description="Basic and acidic residues" evidence="1">
    <location>
        <begin position="318"/>
        <end position="329"/>
    </location>
</feature>
<feature type="transmembrane region" description="Helical" evidence="2">
    <location>
        <begin position="57"/>
        <end position="77"/>
    </location>
</feature>
<feature type="transmembrane region" description="Helical" evidence="2">
    <location>
        <begin position="125"/>
        <end position="149"/>
    </location>
</feature>
<dbReference type="PANTHER" id="PTHR31142">
    <property type="entry name" value="TOBAMOVIRUS MULTIPLICATION PROTEIN 1-LIKE ISOFORM X1"/>
    <property type="match status" value="1"/>
</dbReference>
<evidence type="ECO:0000313" key="3">
    <source>
        <dbReference type="EMBL" id="CAD8967700.1"/>
    </source>
</evidence>
<dbReference type="EMBL" id="HBFX01030998">
    <property type="protein sequence ID" value="CAD8967700.1"/>
    <property type="molecule type" value="Transcribed_RNA"/>
</dbReference>
<dbReference type="AlphaFoldDB" id="A0A6U2AYN0"/>
<keyword evidence="2" id="KW-0472">Membrane</keyword>
<evidence type="ECO:0000256" key="2">
    <source>
        <dbReference type="SAM" id="Phobius"/>
    </source>
</evidence>
<feature type="transmembrane region" description="Helical" evidence="2">
    <location>
        <begin position="245"/>
        <end position="266"/>
    </location>
</feature>
<feature type="transmembrane region" description="Helical" evidence="2">
    <location>
        <begin position="278"/>
        <end position="300"/>
    </location>
</feature>
<proteinExistence type="predicted"/>
<feature type="transmembrane region" description="Helical" evidence="2">
    <location>
        <begin position="161"/>
        <end position="182"/>
    </location>
</feature>
<organism evidence="3">
    <name type="scientific">Hemiselmis andersenii</name>
    <name type="common">Cryptophyte alga</name>
    <dbReference type="NCBI Taxonomy" id="464988"/>
    <lineage>
        <taxon>Eukaryota</taxon>
        <taxon>Cryptophyceae</taxon>
        <taxon>Cryptomonadales</taxon>
        <taxon>Hemiselmidaceae</taxon>
        <taxon>Hemiselmis</taxon>
    </lineage>
</organism>
<gene>
    <name evidence="3" type="ORF">HAND00432_LOCUS18696</name>
</gene>
<evidence type="ECO:0000256" key="1">
    <source>
        <dbReference type="SAM" id="MobiDB-lite"/>
    </source>
</evidence>
<protein>
    <recommendedName>
        <fullName evidence="4">THH1/TOM1/TOM3 domain-containing protein</fullName>
    </recommendedName>
</protein>
<evidence type="ECO:0008006" key="4">
    <source>
        <dbReference type="Google" id="ProtNLM"/>
    </source>
</evidence>